<evidence type="ECO:0000313" key="1">
    <source>
        <dbReference type="EMBL" id="KAI0057246.1"/>
    </source>
</evidence>
<comment type="caution">
    <text evidence="1">The sequence shown here is derived from an EMBL/GenBank/DDBJ whole genome shotgun (WGS) entry which is preliminary data.</text>
</comment>
<reference evidence="1" key="2">
    <citation type="journal article" date="2022" name="New Phytol.">
        <title>Evolutionary transition to the ectomycorrhizal habit in the genomes of a hyperdiverse lineage of mushroom-forming fungi.</title>
        <authorList>
            <person name="Looney B."/>
            <person name="Miyauchi S."/>
            <person name="Morin E."/>
            <person name="Drula E."/>
            <person name="Courty P.E."/>
            <person name="Kohler A."/>
            <person name="Kuo A."/>
            <person name="LaButti K."/>
            <person name="Pangilinan J."/>
            <person name="Lipzen A."/>
            <person name="Riley R."/>
            <person name="Andreopoulos W."/>
            <person name="He G."/>
            <person name="Johnson J."/>
            <person name="Nolan M."/>
            <person name="Tritt A."/>
            <person name="Barry K.W."/>
            <person name="Grigoriev I.V."/>
            <person name="Nagy L.G."/>
            <person name="Hibbett D."/>
            <person name="Henrissat B."/>
            <person name="Matheny P.B."/>
            <person name="Labbe J."/>
            <person name="Martin F.M."/>
        </authorList>
    </citation>
    <scope>NUCLEOTIDE SEQUENCE</scope>
    <source>
        <strain evidence="1">HHB10654</strain>
    </source>
</reference>
<evidence type="ECO:0000313" key="2">
    <source>
        <dbReference type="Proteomes" id="UP000814140"/>
    </source>
</evidence>
<gene>
    <name evidence="1" type="ORF">BV25DRAFT_1920344</name>
</gene>
<reference evidence="1" key="1">
    <citation type="submission" date="2021-03" db="EMBL/GenBank/DDBJ databases">
        <authorList>
            <consortium name="DOE Joint Genome Institute"/>
            <person name="Ahrendt S."/>
            <person name="Looney B.P."/>
            <person name="Miyauchi S."/>
            <person name="Morin E."/>
            <person name="Drula E."/>
            <person name="Courty P.E."/>
            <person name="Chicoki N."/>
            <person name="Fauchery L."/>
            <person name="Kohler A."/>
            <person name="Kuo A."/>
            <person name="Labutti K."/>
            <person name="Pangilinan J."/>
            <person name="Lipzen A."/>
            <person name="Riley R."/>
            <person name="Andreopoulos W."/>
            <person name="He G."/>
            <person name="Johnson J."/>
            <person name="Barry K.W."/>
            <person name="Grigoriev I.V."/>
            <person name="Nagy L."/>
            <person name="Hibbett D."/>
            <person name="Henrissat B."/>
            <person name="Matheny P.B."/>
            <person name="Labbe J."/>
            <person name="Martin F."/>
        </authorList>
    </citation>
    <scope>NUCLEOTIDE SEQUENCE</scope>
    <source>
        <strain evidence="1">HHB10654</strain>
    </source>
</reference>
<dbReference type="EMBL" id="MU277250">
    <property type="protein sequence ID" value="KAI0057246.1"/>
    <property type="molecule type" value="Genomic_DNA"/>
</dbReference>
<protein>
    <submittedName>
        <fullName evidence="1">Uncharacterized protein</fullName>
    </submittedName>
</protein>
<accession>A0ACB8SNE4</accession>
<proteinExistence type="predicted"/>
<sequence length="747" mass="81563">MDRFPPDPSLPAPHNDRPLDPSMPPPAPPATSKEDSFNFAFLKGPKRKRLAKACDACHKSKRRCDGTAPCSNCYFATKDCTYTDAAGRSVPAPRSSKSEKGSEPRRRPKNQRHPSPVPSSPSTSRARADPMDDSPEARKRQRIDSSSSSFQTPEPQAQPAFSPRASAPSTFPASRLDVPVVRELVNLFFAHCHPQRLVLHQPSFCAALSHGSIPTYLLYALCACAAPLSRQPVVFTKPPRIAGNPYATEAIGQMFDKSGRLTVERNLATVQALCLLQSHELLTAWPWTSSTKYFELALSILEEDVHVHTLSTPIPTPMPTPDFAFDAIDRECARRAFWFIHFMSLTTFTYYNVPVPTKPLDLTLRLPVDETSFEFGVHTTVPEYLHVPAPRTQFASEYGHLIRIASLHAHMEATMHTGDASALERAVQDTERALSTWDASLSDQIRFGEESAQLQIAMFETGSNAGAWCYFMMHILHASCILALCDAKFRMSGVTAPECRQWARERMMLIVSSLGNRAKNSSLLVAVLLALQKHDLADHPQIQTWTRDHEETWGMKLPSAAVARASPSTMSTAPSPLPQPPSSASQPSSATAASSAQDYAIHDDADRSETSSATSYRSFGRLHLSDRTPPPQPPHLQLQTQLRDTGPPVHIQAPATSLPSLKACGLLDSWSEGTNGNGTSPSEGTARLPPPPWKTLLAQGSALKSTSSSGPPQPPSPKDLVLPPPPPGADAPRAGMPVGLHWLENER</sequence>
<organism evidence="1 2">
    <name type="scientific">Artomyces pyxidatus</name>
    <dbReference type="NCBI Taxonomy" id="48021"/>
    <lineage>
        <taxon>Eukaryota</taxon>
        <taxon>Fungi</taxon>
        <taxon>Dikarya</taxon>
        <taxon>Basidiomycota</taxon>
        <taxon>Agaricomycotina</taxon>
        <taxon>Agaricomycetes</taxon>
        <taxon>Russulales</taxon>
        <taxon>Auriscalpiaceae</taxon>
        <taxon>Artomyces</taxon>
    </lineage>
</organism>
<dbReference type="Proteomes" id="UP000814140">
    <property type="component" value="Unassembled WGS sequence"/>
</dbReference>
<keyword evidence="2" id="KW-1185">Reference proteome</keyword>
<name>A0ACB8SNE4_9AGAM</name>